<dbReference type="InterPro" id="IPR050266">
    <property type="entry name" value="AB_hydrolase_sf"/>
</dbReference>
<name>A0A848KQE1_9ACTN</name>
<gene>
    <name evidence="3" type="ORF">HH308_04890</name>
</gene>
<dbReference type="PANTHER" id="PTHR43798">
    <property type="entry name" value="MONOACYLGLYCEROL LIPASE"/>
    <property type="match status" value="1"/>
</dbReference>
<comment type="caution">
    <text evidence="3">The sequence shown here is derived from an EMBL/GenBank/DDBJ whole genome shotgun (WGS) entry which is preliminary data.</text>
</comment>
<dbReference type="Pfam" id="PF00561">
    <property type="entry name" value="Abhydrolase_1"/>
    <property type="match status" value="1"/>
</dbReference>
<feature type="domain" description="AB hydrolase-1" evidence="2">
    <location>
        <begin position="30"/>
        <end position="261"/>
    </location>
</feature>
<dbReference type="PRINTS" id="PR00111">
    <property type="entry name" value="ABHYDROLASE"/>
</dbReference>
<dbReference type="InterPro" id="IPR029058">
    <property type="entry name" value="AB_hydrolase_fold"/>
</dbReference>
<dbReference type="AlphaFoldDB" id="A0A848KQE1"/>
<protein>
    <submittedName>
        <fullName evidence="3">Alpha/beta fold hydrolase</fullName>
    </submittedName>
</protein>
<dbReference type="EMBL" id="JABBNB010000004">
    <property type="protein sequence ID" value="NMO00550.1"/>
    <property type="molecule type" value="Genomic_DNA"/>
</dbReference>
<accession>A0A848KQE1</accession>
<evidence type="ECO:0000313" key="4">
    <source>
        <dbReference type="Proteomes" id="UP000550729"/>
    </source>
</evidence>
<dbReference type="Gene3D" id="3.40.50.1820">
    <property type="entry name" value="alpha/beta hydrolase"/>
    <property type="match status" value="1"/>
</dbReference>
<dbReference type="GO" id="GO:0016020">
    <property type="term" value="C:membrane"/>
    <property type="evidence" value="ECO:0007669"/>
    <property type="project" value="TreeGrafter"/>
</dbReference>
<keyword evidence="1 3" id="KW-0378">Hydrolase</keyword>
<proteinExistence type="predicted"/>
<evidence type="ECO:0000256" key="1">
    <source>
        <dbReference type="ARBA" id="ARBA00022801"/>
    </source>
</evidence>
<organism evidence="3 4">
    <name type="scientific">Gordonia asplenii</name>
    <dbReference type="NCBI Taxonomy" id="2725283"/>
    <lineage>
        <taxon>Bacteria</taxon>
        <taxon>Bacillati</taxon>
        <taxon>Actinomycetota</taxon>
        <taxon>Actinomycetes</taxon>
        <taxon>Mycobacteriales</taxon>
        <taxon>Gordoniaceae</taxon>
        <taxon>Gordonia</taxon>
    </lineage>
</organism>
<sequence>MTTTVSPEIGKTIDVNGLMTNYHDEGTGAPVLLIHGSGPGVSAWANWRLTIPELAKRHRVIAPDIAGFGYTERPDGARYDADAWLAHLVGFLDALALERVSVVGNSFGGALALRLATTCPERVDRLVLMGSVGVLFPITPGLEAVWGYEPSVPNMRRLLDVFAYDPRYATDELAELRYRASTRSGVQESYAAMFPAPRQAKVTEMAVAESAIAALPNETLIVHGRDDQVIPLANSRRLLDLIPRSQLHVFAECGHWVQIEHTDRFNMLVDAFLRGLL</sequence>
<dbReference type="PANTHER" id="PTHR43798:SF31">
    <property type="entry name" value="AB HYDROLASE SUPERFAMILY PROTEIN YCLE"/>
    <property type="match status" value="1"/>
</dbReference>
<dbReference type="GO" id="GO:0016787">
    <property type="term" value="F:hydrolase activity"/>
    <property type="evidence" value="ECO:0007669"/>
    <property type="project" value="UniProtKB-KW"/>
</dbReference>
<reference evidence="3 4" key="1">
    <citation type="submission" date="2020-04" db="EMBL/GenBank/DDBJ databases">
        <title>Gordonia sp. nov. TBRC 11910.</title>
        <authorList>
            <person name="Suriyachadkun C."/>
        </authorList>
    </citation>
    <scope>NUCLEOTIDE SEQUENCE [LARGE SCALE GENOMIC DNA]</scope>
    <source>
        <strain evidence="3 4">TBRC 11910</strain>
    </source>
</reference>
<evidence type="ECO:0000259" key="2">
    <source>
        <dbReference type="Pfam" id="PF00561"/>
    </source>
</evidence>
<evidence type="ECO:0000313" key="3">
    <source>
        <dbReference type="EMBL" id="NMO00550.1"/>
    </source>
</evidence>
<dbReference type="SUPFAM" id="SSF53474">
    <property type="entry name" value="alpha/beta-Hydrolases"/>
    <property type="match status" value="1"/>
</dbReference>
<keyword evidence="4" id="KW-1185">Reference proteome</keyword>
<dbReference type="InterPro" id="IPR000073">
    <property type="entry name" value="AB_hydrolase_1"/>
</dbReference>
<dbReference type="RefSeq" id="WP_170193064.1">
    <property type="nucleotide sequence ID" value="NZ_JABBNB010000004.1"/>
</dbReference>
<dbReference type="Proteomes" id="UP000550729">
    <property type="component" value="Unassembled WGS sequence"/>
</dbReference>